<dbReference type="OrthoDB" id="5408102at2759"/>
<accession>J4W5N0</accession>
<dbReference type="STRING" id="655819.J4W5N0"/>
<dbReference type="GeneID" id="19888551"/>
<organism evidence="2 3">
    <name type="scientific">Beauveria bassiana (strain ARSEF 2860)</name>
    <name type="common">White muscardine disease fungus</name>
    <name type="synonym">Tritirachium shiotae</name>
    <dbReference type="NCBI Taxonomy" id="655819"/>
    <lineage>
        <taxon>Eukaryota</taxon>
        <taxon>Fungi</taxon>
        <taxon>Dikarya</taxon>
        <taxon>Ascomycota</taxon>
        <taxon>Pezizomycotina</taxon>
        <taxon>Sordariomycetes</taxon>
        <taxon>Hypocreomycetidae</taxon>
        <taxon>Hypocreales</taxon>
        <taxon>Cordycipitaceae</taxon>
        <taxon>Beauveria</taxon>
    </lineage>
</organism>
<gene>
    <name evidence="2" type="ORF">BBA_05539</name>
</gene>
<dbReference type="InParanoid" id="J4W5N0"/>
<dbReference type="HOGENOM" id="CLU_011673_1_0_1"/>
<keyword evidence="1" id="KW-0472">Membrane</keyword>
<dbReference type="EMBL" id="JH725163">
    <property type="protein sequence ID" value="EJP65670.1"/>
    <property type="molecule type" value="Genomic_DNA"/>
</dbReference>
<keyword evidence="1" id="KW-0812">Transmembrane</keyword>
<proteinExistence type="predicted"/>
<evidence type="ECO:0008006" key="4">
    <source>
        <dbReference type="Google" id="ProtNLM"/>
    </source>
</evidence>
<protein>
    <recommendedName>
        <fullName evidence="4">MFS maltose permease</fullName>
    </recommendedName>
</protein>
<dbReference type="RefSeq" id="XP_008598858.1">
    <property type="nucleotide sequence ID" value="XM_008600636.1"/>
</dbReference>
<dbReference type="Proteomes" id="UP000002762">
    <property type="component" value="Unassembled WGS sequence"/>
</dbReference>
<reference evidence="2 3" key="1">
    <citation type="journal article" date="2012" name="Sci. Rep.">
        <title>Genomic perspectives on the evolution of fungal entomopathogenicity in Beauveria bassiana.</title>
        <authorList>
            <person name="Xiao G."/>
            <person name="Ying S.H."/>
            <person name="Zheng P."/>
            <person name="Wang Z.L."/>
            <person name="Zhang S."/>
            <person name="Xie X.Q."/>
            <person name="Shang Y."/>
            <person name="St Leger R.J."/>
            <person name="Zhao G.P."/>
            <person name="Wang C."/>
            <person name="Feng M.G."/>
        </authorList>
    </citation>
    <scope>NUCLEOTIDE SEQUENCE [LARGE SCALE GENOMIC DNA]</scope>
    <source>
        <strain evidence="2 3">ARSEF 2860</strain>
    </source>
</reference>
<sequence length="565" mass="62474">MLRPGLAVRQNGRPVLPTKATTCLRTRRAVCARSLTTQSQPLTTKARPSLPFLSPPSSSPISVRYFTSTRSSWIRHEVKLAARYTITVWGMLAAGLVILFFVQEEILERDHPTPHEWTYMTRKFLRDAKELEDPRDGNIQWASALGRVRNALMRLSDPKKDGAGLMALSDVTDPELEDPAEFVPYDITAKSEEWRRGYFEAMMTAAKAAEHVDGWVLDVTRNMVSPAKFMIGPSNPNPVPIPPGAAHAPLEENCVNAFPSADRWYMKILATQGFTERQRLEAALEYASFMEFKGQAEAARSLQELALSEATKGIDATKLPYDVKTFALKETAGSPSLNLLDVLTSIANSKARSGDISGALPVYISLLKARRRLSDQRPRELRGSSRSSAVPVHQQILNMLKPPAYPPPPPDGTQPPWRSAEERCQEASLQIYIGEILYATSSRDDGLSWTRDGVDLAEEQLRSLGVGVGVGGAKAARKLCRECLGAGLDNWHTMVSRLARAERAKEASGADAGKSGIFSFWGGAKEPEGRWAAEEAVVLERVRRTKEIMEDVTPPRTFITSWFKA</sequence>
<evidence type="ECO:0000256" key="1">
    <source>
        <dbReference type="SAM" id="Phobius"/>
    </source>
</evidence>
<dbReference type="AlphaFoldDB" id="J4W5N0"/>
<keyword evidence="1" id="KW-1133">Transmembrane helix</keyword>
<name>J4W5N0_BEAB2</name>
<evidence type="ECO:0000313" key="2">
    <source>
        <dbReference type="EMBL" id="EJP65670.1"/>
    </source>
</evidence>
<evidence type="ECO:0000313" key="3">
    <source>
        <dbReference type="Proteomes" id="UP000002762"/>
    </source>
</evidence>
<keyword evidence="3" id="KW-1185">Reference proteome</keyword>
<feature type="transmembrane region" description="Helical" evidence="1">
    <location>
        <begin position="80"/>
        <end position="102"/>
    </location>
</feature>